<accession>A0A6B2M3P2</accession>
<keyword evidence="3" id="KW-1185">Reference proteome</keyword>
<evidence type="ECO:0000313" key="2">
    <source>
        <dbReference type="EMBL" id="NDV62435.1"/>
    </source>
</evidence>
<dbReference type="RefSeq" id="WP_163964306.1">
    <property type="nucleotide sequence ID" value="NZ_JAAGNX010000002.1"/>
</dbReference>
<evidence type="ECO:0000313" key="3">
    <source>
        <dbReference type="Proteomes" id="UP000478417"/>
    </source>
</evidence>
<protein>
    <submittedName>
        <fullName evidence="2">ABC transporter substrate-binding protein</fullName>
    </submittedName>
</protein>
<dbReference type="PANTHER" id="PTHR30006:SF24">
    <property type="entry name" value="SLL0237 PROTEIN"/>
    <property type="match status" value="1"/>
</dbReference>
<dbReference type="SUPFAM" id="SSF53850">
    <property type="entry name" value="Periplasmic binding protein-like II"/>
    <property type="match status" value="1"/>
</dbReference>
<gene>
    <name evidence="2" type="ORF">G0Q06_08235</name>
</gene>
<proteinExistence type="predicted"/>
<dbReference type="Pfam" id="PF13343">
    <property type="entry name" value="SBP_bac_6"/>
    <property type="match status" value="1"/>
</dbReference>
<dbReference type="PANTHER" id="PTHR30006">
    <property type="entry name" value="THIAMINE-BINDING PERIPLASMIC PROTEIN-RELATED"/>
    <property type="match status" value="1"/>
</dbReference>
<sequence>MNKAGKLFIVLALVVVLGLPFLLQKSEKVTRFADDTVVIITPHTESIRYEFARAFEKWYQQKTGRSIYVDYRVIGGTSEIGKFLNSEFTNSFRNHWENDLQQEWTQAVQAAFANPYTMPDSTPGDDTPAEAARRAFLASGASSGIDLFFGGGAYDFRKQANIGNLVDAGLLRSRPDWFQETVIPGAIPKAIPESISGESFYDGEGRWYGTVLSSYGIIYNRDALARLEIPNEPRQWVDLTDPRYFGQIAVSDPTKSGSMAQAFEMIIQQQMHLLEGQGNRDEHEVVREGWIRGMQVVQKIAANARYFTDTSQKPNIDVATGDCAAGMSIDFYGRFQQENILDRSGDTRFGFHVPVGGTTVSADPIGLLRGARNKEQAILFIEFVLSLEGQKLWNFKVGEPGGPELFSLRRPPIRPELYGPEWNQKRSDASFNPYVAARDFTYRGDWTGRLFSEIRTIIRICFIDVRKELVEAWAAIIKAKNAGRLADAEEAERIMQDMTPISYEEAETTIDAVLKAPRIEEVRLARELSEHFREQYKRARRIAEGR</sequence>
<dbReference type="EMBL" id="JAAGNX010000002">
    <property type="protein sequence ID" value="NDV62435.1"/>
    <property type="molecule type" value="Genomic_DNA"/>
</dbReference>
<reference evidence="2 3" key="1">
    <citation type="submission" date="2020-02" db="EMBL/GenBank/DDBJ databases">
        <title>Albibacoteraceae fam. nov., the first described family within the subdivision 4 Verrucomicrobia.</title>
        <authorList>
            <person name="Xi F."/>
        </authorList>
    </citation>
    <scope>NUCLEOTIDE SEQUENCE [LARGE SCALE GENOMIC DNA]</scope>
    <source>
        <strain evidence="2 3">CK1056</strain>
    </source>
</reference>
<comment type="caution">
    <text evidence="2">The sequence shown here is derived from an EMBL/GenBank/DDBJ whole genome shotgun (WGS) entry which is preliminary data.</text>
</comment>
<name>A0A6B2M3P2_9BACT</name>
<dbReference type="Proteomes" id="UP000478417">
    <property type="component" value="Unassembled WGS sequence"/>
</dbReference>
<keyword evidence="1" id="KW-0732">Signal</keyword>
<evidence type="ECO:0000256" key="1">
    <source>
        <dbReference type="ARBA" id="ARBA00022729"/>
    </source>
</evidence>
<dbReference type="Gene3D" id="3.40.190.10">
    <property type="entry name" value="Periplasmic binding protein-like II"/>
    <property type="match status" value="2"/>
</dbReference>
<organism evidence="2 3">
    <name type="scientific">Oceanipulchritudo coccoides</name>
    <dbReference type="NCBI Taxonomy" id="2706888"/>
    <lineage>
        <taxon>Bacteria</taxon>
        <taxon>Pseudomonadati</taxon>
        <taxon>Verrucomicrobiota</taxon>
        <taxon>Opitutia</taxon>
        <taxon>Puniceicoccales</taxon>
        <taxon>Oceanipulchritudinaceae</taxon>
        <taxon>Oceanipulchritudo</taxon>
    </lineage>
</organism>
<dbReference type="AlphaFoldDB" id="A0A6B2M3P2"/>